<keyword evidence="3" id="KW-1185">Reference proteome</keyword>
<evidence type="ECO:0000313" key="2">
    <source>
        <dbReference type="EMBL" id="VEL30690.1"/>
    </source>
</evidence>
<dbReference type="EMBL" id="CAAALY010114556">
    <property type="protein sequence ID" value="VEL30690.1"/>
    <property type="molecule type" value="Genomic_DNA"/>
</dbReference>
<sequence>MWHAHRATQWGALCSPPSRTAVGLDNLVYPTCTLNWRQPITSLQSDNPAGTTQQETRAEETNGRTRIHKNVENKPTFGRNEMSRSHEASGCHLDVAPKNNFQASSLSRSH</sequence>
<gene>
    <name evidence="2" type="ORF">PXEA_LOCUS24130</name>
</gene>
<proteinExistence type="predicted"/>
<organism evidence="2 3">
    <name type="scientific">Protopolystoma xenopodis</name>
    <dbReference type="NCBI Taxonomy" id="117903"/>
    <lineage>
        <taxon>Eukaryota</taxon>
        <taxon>Metazoa</taxon>
        <taxon>Spiralia</taxon>
        <taxon>Lophotrochozoa</taxon>
        <taxon>Platyhelminthes</taxon>
        <taxon>Monogenea</taxon>
        <taxon>Polyopisthocotylea</taxon>
        <taxon>Polystomatidea</taxon>
        <taxon>Polystomatidae</taxon>
        <taxon>Protopolystoma</taxon>
    </lineage>
</organism>
<feature type="region of interest" description="Disordered" evidence="1">
    <location>
        <begin position="41"/>
        <end position="110"/>
    </location>
</feature>
<evidence type="ECO:0000313" key="3">
    <source>
        <dbReference type="Proteomes" id="UP000784294"/>
    </source>
</evidence>
<dbReference type="Proteomes" id="UP000784294">
    <property type="component" value="Unassembled WGS sequence"/>
</dbReference>
<evidence type="ECO:0000256" key="1">
    <source>
        <dbReference type="SAM" id="MobiDB-lite"/>
    </source>
</evidence>
<comment type="caution">
    <text evidence="2">The sequence shown here is derived from an EMBL/GenBank/DDBJ whole genome shotgun (WGS) entry which is preliminary data.</text>
</comment>
<reference evidence="2" key="1">
    <citation type="submission" date="2018-11" db="EMBL/GenBank/DDBJ databases">
        <authorList>
            <consortium name="Pathogen Informatics"/>
        </authorList>
    </citation>
    <scope>NUCLEOTIDE SEQUENCE</scope>
</reference>
<dbReference type="AlphaFoldDB" id="A0A3S5AJ75"/>
<feature type="compositionally biased region" description="Polar residues" evidence="1">
    <location>
        <begin position="99"/>
        <end position="110"/>
    </location>
</feature>
<accession>A0A3S5AJ75</accession>
<name>A0A3S5AJ75_9PLAT</name>
<feature type="compositionally biased region" description="Polar residues" evidence="1">
    <location>
        <begin position="41"/>
        <end position="55"/>
    </location>
</feature>
<protein>
    <submittedName>
        <fullName evidence="2">Uncharacterized protein</fullName>
    </submittedName>
</protein>